<proteinExistence type="predicted"/>
<dbReference type="AlphaFoldDB" id="A0A8B7ZXV7"/>
<dbReference type="GO" id="GO:0070390">
    <property type="term" value="C:transcription export complex 2"/>
    <property type="evidence" value="ECO:0007669"/>
    <property type="project" value="TreeGrafter"/>
</dbReference>
<keyword evidence="5" id="KW-1185">Reference proteome</keyword>
<dbReference type="Pfam" id="PF03399">
    <property type="entry name" value="SAC3_GANP"/>
    <property type="match status" value="1"/>
</dbReference>
<evidence type="ECO:0000313" key="6">
    <source>
        <dbReference type="RefSeq" id="XP_022109585.1"/>
    </source>
</evidence>
<evidence type="ECO:0000256" key="1">
    <source>
        <dbReference type="SAM" id="Coils"/>
    </source>
</evidence>
<dbReference type="InterPro" id="IPR005062">
    <property type="entry name" value="SAC3/GANP/THP3_conserved"/>
</dbReference>
<dbReference type="GeneID" id="110989488"/>
<dbReference type="OMA" id="IHEDDEW"/>
<keyword evidence="1" id="KW-0175">Coiled coil</keyword>
<dbReference type="GO" id="GO:0005737">
    <property type="term" value="C:cytoplasm"/>
    <property type="evidence" value="ECO:0007669"/>
    <property type="project" value="TreeGrafter"/>
</dbReference>
<protein>
    <submittedName>
        <fullName evidence="6">Germinal-center associated nuclear protein-like</fullName>
    </submittedName>
</protein>
<dbReference type="InterPro" id="IPR031907">
    <property type="entry name" value="MCM3AP_GANP"/>
</dbReference>
<evidence type="ECO:0000313" key="5">
    <source>
        <dbReference type="Proteomes" id="UP000694845"/>
    </source>
</evidence>
<gene>
    <name evidence="6" type="primary">LOC110989488</name>
</gene>
<dbReference type="InterPro" id="IPR045107">
    <property type="entry name" value="SAC3/GANP/THP3"/>
</dbReference>
<organism evidence="5 6">
    <name type="scientific">Acanthaster planci</name>
    <name type="common">Crown-of-thorns starfish</name>
    <dbReference type="NCBI Taxonomy" id="133434"/>
    <lineage>
        <taxon>Eukaryota</taxon>
        <taxon>Metazoa</taxon>
        <taxon>Echinodermata</taxon>
        <taxon>Eleutherozoa</taxon>
        <taxon>Asterozoa</taxon>
        <taxon>Asteroidea</taxon>
        <taxon>Valvatacea</taxon>
        <taxon>Valvatida</taxon>
        <taxon>Acanthasteridae</taxon>
        <taxon>Acanthaster</taxon>
    </lineage>
</organism>
<feature type="domain" description="Germinal-centre associated nuclear protein MCM3AP" evidence="4">
    <location>
        <begin position="434"/>
        <end position="1013"/>
    </location>
</feature>
<feature type="domain" description="SAC3/GANP/THP3 conserved" evidence="3">
    <location>
        <begin position="1"/>
        <end position="59"/>
    </location>
</feature>
<dbReference type="PANTHER" id="PTHR12436">
    <property type="entry name" value="80 KDA MCM3-ASSOCIATED PROTEIN"/>
    <property type="match status" value="1"/>
</dbReference>
<dbReference type="KEGG" id="aplc:110989488"/>
<sequence length="1067" mass="119826">MHRYFMQVRNMALDVMNKAYTISQTRGSRFPLANITNTLAFDDQSQALEFCLSHNLTVEDEMVQFNRAAFQQPDITHSVGRSHRIIETKNAMPIGEVVNGGPLPPDVIHKTSSSFDENGHYKGFTVVTMEGATPEDKELTASEQAASTIKPVDGTAVVVQSHVPSAFPQSATKPPHSNMEVKEVARSMFLEVIDELVKDLSENFLGWIHLIQVGSLEILQDAIERAVSPMIREIANEVIEQEQDRLRLAEMAEQKAREERKRQAMLERRERMERTAKDIVEETVNTVVDEESRVIGTTEMRAVQKELKKECIERCTSEVQHDLIDTTLLSECQQVAAEVIQSETQLRDQRLAESERAVLMGQTARYLQRWYKAYTKRIHLKHTLLSFPAAPPNQTATEQLKVLWAGRGDVSKVTEGHRQGDVTLDSPFGIVVGREHIARSILRIHYLKNLRQQQAWSPLDLPSMLCSSFHSHHAPGPAGGVPSNRQQHHYWKLVVSLPSPGSHDKGVLCDWLKAKLQRGKISQEIRKKHLGDNSQVETLSLYSSKVAHTSPSQPCTLSICTKVTLGSLESTGRQTRHQMLGTSGILFALDPTSRNQNCWEGAKSRLESLLQAKPASPPPPLVICLFDCPATEHTQSVCKERLGLRGLSQMGLVSSYHFLVVTSKVEDPVNSKELGESVEWLASHCLPPPQLSEDSLKGYLDTGITEFFNLPLYEDARTRRDACLPEQGCHRVIDLYNAVVRHLANAASSGTLTSLSWPPAEFTKTDGQTELPHPDWNAKDTIQLLRNRIRSLTLPALPLIHEDDEWQRACDLCQEYLASIPGSHKSKAPLFARVQRILEKCRRTFEDTCYLAFDAPGCEPVAGHVPWTRVIQECIDYVMSTVHTHDQAEGNEGKQTTVYYIQHEFNSFPTPKAWKEALQTTIHDSFLQPPRFVSGVAATVQQKRAEFMDRQLEAKMAEMKENRTPRGSVSAREPPYVVDVKDTAQAVKTVLSSAKEESKKFDDLLHQWLHGAKGTTSHGGMKETDHSLQKATSPRLEQSLQDLALAMESERRADRLTELRLTSLLSL</sequence>
<name>A0A8B7ZXV7_ACAPL</name>
<dbReference type="Gene3D" id="1.25.40.990">
    <property type="match status" value="1"/>
</dbReference>
<dbReference type="Proteomes" id="UP000694845">
    <property type="component" value="Unplaced"/>
</dbReference>
<dbReference type="Pfam" id="PF16769">
    <property type="entry name" value="MCM3AP_GANP"/>
    <property type="match status" value="1"/>
</dbReference>
<dbReference type="RefSeq" id="XP_022109585.1">
    <property type="nucleotide sequence ID" value="XM_022253893.1"/>
</dbReference>
<dbReference type="CTD" id="8888"/>
<reference evidence="6" key="1">
    <citation type="submission" date="2025-08" db="UniProtKB">
        <authorList>
            <consortium name="RefSeq"/>
        </authorList>
    </citation>
    <scope>IDENTIFICATION</scope>
</reference>
<evidence type="ECO:0000256" key="2">
    <source>
        <dbReference type="SAM" id="MobiDB-lite"/>
    </source>
</evidence>
<evidence type="ECO:0000259" key="4">
    <source>
        <dbReference type="Pfam" id="PF16769"/>
    </source>
</evidence>
<feature type="coiled-coil region" evidence="1">
    <location>
        <begin position="232"/>
        <end position="282"/>
    </location>
</feature>
<dbReference type="GO" id="GO:0006406">
    <property type="term" value="P:mRNA export from nucleus"/>
    <property type="evidence" value="ECO:0007669"/>
    <property type="project" value="TreeGrafter"/>
</dbReference>
<dbReference type="OrthoDB" id="21502at2759"/>
<dbReference type="PANTHER" id="PTHR12436:SF3">
    <property type="entry name" value="GERMINAL-CENTER ASSOCIATED NUCLEAR PROTEIN"/>
    <property type="match status" value="1"/>
</dbReference>
<evidence type="ECO:0000259" key="3">
    <source>
        <dbReference type="Pfam" id="PF03399"/>
    </source>
</evidence>
<feature type="region of interest" description="Disordered" evidence="2">
    <location>
        <begin position="1012"/>
        <end position="1034"/>
    </location>
</feature>
<accession>A0A8B7ZXV7</accession>